<dbReference type="InterPro" id="IPR007304">
    <property type="entry name" value="TAP46-like"/>
</dbReference>
<evidence type="ECO:0000256" key="1">
    <source>
        <dbReference type="SAM" id="MobiDB-lite"/>
    </source>
</evidence>
<dbReference type="Pfam" id="PF04177">
    <property type="entry name" value="TAP42"/>
    <property type="match status" value="1"/>
</dbReference>
<keyword evidence="3" id="KW-1185">Reference proteome</keyword>
<protein>
    <submittedName>
        <fullName evidence="2">Type 2A phosphatase-associated protein 42</fullName>
    </submittedName>
</protein>
<name>A0A1U7LGU7_NEOID</name>
<organism evidence="2 3">
    <name type="scientific">Neolecta irregularis (strain DAH-3)</name>
    <dbReference type="NCBI Taxonomy" id="1198029"/>
    <lineage>
        <taxon>Eukaryota</taxon>
        <taxon>Fungi</taxon>
        <taxon>Dikarya</taxon>
        <taxon>Ascomycota</taxon>
        <taxon>Taphrinomycotina</taxon>
        <taxon>Neolectales</taxon>
        <taxon>Neolectaceae</taxon>
        <taxon>Neolecta</taxon>
    </lineage>
</organism>
<dbReference type="STRING" id="1198029.A0A1U7LGU7"/>
<dbReference type="AlphaFoldDB" id="A0A1U7LGU7"/>
<dbReference type="Proteomes" id="UP000186594">
    <property type="component" value="Unassembled WGS sequence"/>
</dbReference>
<proteinExistence type="predicted"/>
<evidence type="ECO:0000313" key="2">
    <source>
        <dbReference type="EMBL" id="OLL21772.1"/>
    </source>
</evidence>
<sequence length="70" mass="7615">MSIDDYLASEAARGNILDATTTPQPVADEDDHAQADADTYKARQWDVFTEENPRGAGHAIISALLTIEIQ</sequence>
<comment type="caution">
    <text evidence="2">The sequence shown here is derived from an EMBL/GenBank/DDBJ whole genome shotgun (WGS) entry which is preliminary data.</text>
</comment>
<reference evidence="2 3" key="1">
    <citation type="submission" date="2016-04" db="EMBL/GenBank/DDBJ databases">
        <title>Evolutionary innovation and constraint leading to complex multicellularity in the Ascomycota.</title>
        <authorList>
            <person name="Cisse O."/>
            <person name="Nguyen A."/>
            <person name="Hewitt D.A."/>
            <person name="Jedd G."/>
            <person name="Stajich J.E."/>
        </authorList>
    </citation>
    <scope>NUCLEOTIDE SEQUENCE [LARGE SCALE GENOMIC DNA]</scope>
    <source>
        <strain evidence="2 3">DAH-3</strain>
    </source>
</reference>
<evidence type="ECO:0000313" key="3">
    <source>
        <dbReference type="Proteomes" id="UP000186594"/>
    </source>
</evidence>
<gene>
    <name evidence="2" type="ORF">NEOLI_005372</name>
</gene>
<feature type="region of interest" description="Disordered" evidence="1">
    <location>
        <begin position="14"/>
        <end position="36"/>
    </location>
</feature>
<accession>A0A1U7LGU7</accession>
<dbReference type="EMBL" id="LXFE01004268">
    <property type="protein sequence ID" value="OLL21772.1"/>
    <property type="molecule type" value="Genomic_DNA"/>
</dbReference>
<dbReference type="OrthoDB" id="10261753at2759"/>
<dbReference type="GO" id="GO:0009966">
    <property type="term" value="P:regulation of signal transduction"/>
    <property type="evidence" value="ECO:0007669"/>
    <property type="project" value="InterPro"/>
</dbReference>